<evidence type="ECO:0000256" key="5">
    <source>
        <dbReference type="ARBA" id="ARBA00022679"/>
    </source>
</evidence>
<dbReference type="EC" id="2.7.13.3" evidence="3"/>
<evidence type="ECO:0000256" key="9">
    <source>
        <dbReference type="ARBA" id="ARBA00023012"/>
    </source>
</evidence>
<dbReference type="PRINTS" id="PR00344">
    <property type="entry name" value="BCTRLSENSOR"/>
</dbReference>
<dbReference type="Proteomes" id="UP000193200">
    <property type="component" value="Unassembled WGS sequence"/>
</dbReference>
<dbReference type="CDD" id="cd00075">
    <property type="entry name" value="HATPase"/>
    <property type="match status" value="1"/>
</dbReference>
<evidence type="ECO:0000259" key="13">
    <source>
        <dbReference type="PROSITE" id="PS50112"/>
    </source>
</evidence>
<dbReference type="InterPro" id="IPR006189">
    <property type="entry name" value="CHASE_dom"/>
</dbReference>
<dbReference type="InterPro" id="IPR003661">
    <property type="entry name" value="HisK_dim/P_dom"/>
</dbReference>
<name>A0A1Y5U5I4_9PROT</name>
<evidence type="ECO:0000256" key="10">
    <source>
        <dbReference type="ARBA" id="ARBA00023136"/>
    </source>
</evidence>
<dbReference type="Pfam" id="PF03924">
    <property type="entry name" value="CHASE"/>
    <property type="match status" value="1"/>
</dbReference>
<protein>
    <recommendedName>
        <fullName evidence="3">histidine kinase</fullName>
        <ecNumber evidence="3">2.7.13.3</ecNumber>
    </recommendedName>
</protein>
<dbReference type="Pfam" id="PF02518">
    <property type="entry name" value="HATPase_c"/>
    <property type="match status" value="1"/>
</dbReference>
<dbReference type="GO" id="GO:0000155">
    <property type="term" value="F:phosphorelay sensor kinase activity"/>
    <property type="evidence" value="ECO:0007669"/>
    <property type="project" value="InterPro"/>
</dbReference>
<dbReference type="RefSeq" id="WP_085885740.1">
    <property type="nucleotide sequence ID" value="NZ_FWFR01000007.1"/>
</dbReference>
<evidence type="ECO:0000256" key="2">
    <source>
        <dbReference type="ARBA" id="ARBA00004370"/>
    </source>
</evidence>
<accession>A0A1Y5U5I4</accession>
<dbReference type="InterPro" id="IPR005467">
    <property type="entry name" value="His_kinase_dom"/>
</dbReference>
<keyword evidence="8 11" id="KW-1133">Transmembrane helix</keyword>
<evidence type="ECO:0000259" key="15">
    <source>
        <dbReference type="PROSITE" id="PS50839"/>
    </source>
</evidence>
<dbReference type="InterPro" id="IPR004358">
    <property type="entry name" value="Sig_transdc_His_kin-like_C"/>
</dbReference>
<dbReference type="SUPFAM" id="SSF47384">
    <property type="entry name" value="Homodimeric domain of signal transducing histidine kinase"/>
    <property type="match status" value="1"/>
</dbReference>
<dbReference type="SMART" id="SM00387">
    <property type="entry name" value="HATPase_c"/>
    <property type="match status" value="1"/>
</dbReference>
<dbReference type="Gene3D" id="1.10.287.130">
    <property type="match status" value="1"/>
</dbReference>
<dbReference type="SUPFAM" id="SSF55874">
    <property type="entry name" value="ATPase domain of HSP90 chaperone/DNA topoisomerase II/histidine kinase"/>
    <property type="match status" value="1"/>
</dbReference>
<keyword evidence="7 16" id="KW-0418">Kinase</keyword>
<dbReference type="PROSITE" id="PS50112">
    <property type="entry name" value="PAS"/>
    <property type="match status" value="1"/>
</dbReference>
<dbReference type="NCBIfam" id="TIGR00229">
    <property type="entry name" value="sensory_box"/>
    <property type="match status" value="1"/>
</dbReference>
<feature type="domain" description="Histidine kinase" evidence="12">
    <location>
        <begin position="436"/>
        <end position="664"/>
    </location>
</feature>
<dbReference type="InParanoid" id="A0A1Y5U5I4"/>
<feature type="domain" description="CHASE" evidence="15">
    <location>
        <begin position="116"/>
        <end position="199"/>
    </location>
</feature>
<dbReference type="Gene3D" id="3.30.450.350">
    <property type="entry name" value="CHASE domain"/>
    <property type="match status" value="1"/>
</dbReference>
<feature type="domain" description="PAC" evidence="14">
    <location>
        <begin position="366"/>
        <end position="418"/>
    </location>
</feature>
<dbReference type="CDD" id="cd00082">
    <property type="entry name" value="HisKA"/>
    <property type="match status" value="1"/>
</dbReference>
<dbReference type="CDD" id="cd00130">
    <property type="entry name" value="PAS"/>
    <property type="match status" value="1"/>
</dbReference>
<evidence type="ECO:0000256" key="4">
    <source>
        <dbReference type="ARBA" id="ARBA00022553"/>
    </source>
</evidence>
<evidence type="ECO:0000256" key="1">
    <source>
        <dbReference type="ARBA" id="ARBA00000085"/>
    </source>
</evidence>
<feature type="transmembrane region" description="Helical" evidence="11">
    <location>
        <begin position="261"/>
        <end position="281"/>
    </location>
</feature>
<dbReference type="InterPro" id="IPR001610">
    <property type="entry name" value="PAC"/>
</dbReference>
<evidence type="ECO:0000256" key="6">
    <source>
        <dbReference type="ARBA" id="ARBA00022692"/>
    </source>
</evidence>
<dbReference type="SMART" id="SM01079">
    <property type="entry name" value="CHASE"/>
    <property type="match status" value="1"/>
</dbReference>
<keyword evidence="5 16" id="KW-0808">Transferase</keyword>
<evidence type="ECO:0000259" key="14">
    <source>
        <dbReference type="PROSITE" id="PS50113"/>
    </source>
</evidence>
<dbReference type="SMART" id="SM00388">
    <property type="entry name" value="HisKA"/>
    <property type="match status" value="1"/>
</dbReference>
<dbReference type="InterPro" id="IPR042240">
    <property type="entry name" value="CHASE_sf"/>
</dbReference>
<dbReference type="PROSITE" id="PS50109">
    <property type="entry name" value="HIS_KIN"/>
    <property type="match status" value="1"/>
</dbReference>
<dbReference type="OrthoDB" id="8477705at2"/>
<dbReference type="GO" id="GO:0016020">
    <property type="term" value="C:membrane"/>
    <property type="evidence" value="ECO:0007669"/>
    <property type="project" value="UniProtKB-SubCell"/>
</dbReference>
<keyword evidence="17" id="KW-1185">Reference proteome</keyword>
<dbReference type="Gene3D" id="3.30.450.20">
    <property type="entry name" value="PAS domain"/>
    <property type="match status" value="1"/>
</dbReference>
<dbReference type="PROSITE" id="PS50839">
    <property type="entry name" value="CHASE"/>
    <property type="match status" value="1"/>
</dbReference>
<dbReference type="InterPro" id="IPR036097">
    <property type="entry name" value="HisK_dim/P_sf"/>
</dbReference>
<evidence type="ECO:0000313" key="16">
    <source>
        <dbReference type="EMBL" id="SLN77410.1"/>
    </source>
</evidence>
<dbReference type="InterPro" id="IPR035965">
    <property type="entry name" value="PAS-like_dom_sf"/>
</dbReference>
<organism evidence="16 17">
    <name type="scientific">Oceanibacterium hippocampi</name>
    <dbReference type="NCBI Taxonomy" id="745714"/>
    <lineage>
        <taxon>Bacteria</taxon>
        <taxon>Pseudomonadati</taxon>
        <taxon>Pseudomonadota</taxon>
        <taxon>Alphaproteobacteria</taxon>
        <taxon>Sneathiellales</taxon>
        <taxon>Sneathiellaceae</taxon>
        <taxon>Oceanibacterium</taxon>
    </lineage>
</organism>
<dbReference type="InterPro" id="IPR050736">
    <property type="entry name" value="Sensor_HK_Regulatory"/>
</dbReference>
<dbReference type="PANTHER" id="PTHR43711:SF26">
    <property type="entry name" value="SENSOR HISTIDINE KINASE RCSC"/>
    <property type="match status" value="1"/>
</dbReference>
<sequence length="676" mass="74562">MISRVRSAFATLWKPAAVGLILAIMVTTGVRVIGDLRKQSHAKSDELVAAAVATRVESFIEARLSIIEHVATDLGQVQAHGARIGILEHDFRIEAEAFVERFPDTLAVNRINAAGIITEAVPLEMNRKALGLDIENHPFAGEFLRQARESGRTVLSAPLELAQGGTGVVAYRPIVAQGIVTGFVNLVFRAGPLIEAALSPEICTNYRIAMVDSAATIYGERIAADANDAVSRSIGLRNRQWTLTLSPQPALTASRAGSVEGILLVAGLAVSTAIAWFIWLVTRQNATIMVSEQRFRDFSEASSDYFYELDSRLRYSYFSPRFGEVTGLEAAGFLGRTVADCERPPGVEAELWQSHLATLTGRREFRNFVNSRTRPDGTTVWLSASGKPVFDARGAFAGYRCTGRDVTREIVAIEDLRRLRAEADKANRAKSEFLANMSHDLRTPLNAIVGFSEIMQSKIFGPLDNERYEEYADHIHDCGNQLVQLVDTILELAKVESGEYTLHEEWLEIGRELDLARARNAPESDGELLERITTVGAGRECRLLADRRVVIQILDNLIGNAIKYAGDDAAITVGWSIDADGCGELFVRDDGNGIAEQHLDRLTEPFFQAGDDHDRPSTRRRISRGIGLGLNIVSHFARLHNAQFLIESELGKGSTFTVRFPAERVRMPRQPLRLVK</sequence>
<dbReference type="Gene3D" id="3.30.565.10">
    <property type="entry name" value="Histidine kinase-like ATPase, C-terminal domain"/>
    <property type="match status" value="1"/>
</dbReference>
<keyword evidence="9" id="KW-0902">Two-component regulatory system</keyword>
<dbReference type="EMBL" id="FWFR01000007">
    <property type="protein sequence ID" value="SLN77410.1"/>
    <property type="molecule type" value="Genomic_DNA"/>
</dbReference>
<dbReference type="Pfam" id="PF00512">
    <property type="entry name" value="HisKA"/>
    <property type="match status" value="1"/>
</dbReference>
<dbReference type="PANTHER" id="PTHR43711">
    <property type="entry name" value="TWO-COMPONENT HISTIDINE KINASE"/>
    <property type="match status" value="1"/>
</dbReference>
<dbReference type="InterPro" id="IPR003594">
    <property type="entry name" value="HATPase_dom"/>
</dbReference>
<dbReference type="InterPro" id="IPR000014">
    <property type="entry name" value="PAS"/>
</dbReference>
<dbReference type="InterPro" id="IPR036890">
    <property type="entry name" value="HATPase_C_sf"/>
</dbReference>
<reference evidence="16 17" key="1">
    <citation type="submission" date="2017-03" db="EMBL/GenBank/DDBJ databases">
        <authorList>
            <person name="Afonso C.L."/>
            <person name="Miller P.J."/>
            <person name="Scott M.A."/>
            <person name="Spackman E."/>
            <person name="Goraichik I."/>
            <person name="Dimitrov K.M."/>
            <person name="Suarez D.L."/>
            <person name="Swayne D.E."/>
        </authorList>
    </citation>
    <scope>NUCLEOTIDE SEQUENCE [LARGE SCALE GENOMIC DNA]</scope>
    <source>
        <strain evidence="16 17">CECT 7691</strain>
    </source>
</reference>
<dbReference type="Pfam" id="PF08448">
    <property type="entry name" value="PAS_4"/>
    <property type="match status" value="1"/>
</dbReference>
<keyword evidence="6 11" id="KW-0812">Transmembrane</keyword>
<dbReference type="InterPro" id="IPR013656">
    <property type="entry name" value="PAS_4"/>
</dbReference>
<evidence type="ECO:0000256" key="11">
    <source>
        <dbReference type="SAM" id="Phobius"/>
    </source>
</evidence>
<dbReference type="PROSITE" id="PS50113">
    <property type="entry name" value="PAC"/>
    <property type="match status" value="1"/>
</dbReference>
<feature type="domain" description="PAS" evidence="13">
    <location>
        <begin position="291"/>
        <end position="337"/>
    </location>
</feature>
<evidence type="ECO:0000256" key="7">
    <source>
        <dbReference type="ARBA" id="ARBA00022777"/>
    </source>
</evidence>
<dbReference type="SMART" id="SM00086">
    <property type="entry name" value="PAC"/>
    <property type="match status" value="1"/>
</dbReference>
<evidence type="ECO:0000313" key="17">
    <source>
        <dbReference type="Proteomes" id="UP000193200"/>
    </source>
</evidence>
<gene>
    <name evidence="16" type="primary">divJ_2</name>
    <name evidence="16" type="ORF">OCH7691_04404</name>
</gene>
<evidence type="ECO:0000256" key="3">
    <source>
        <dbReference type="ARBA" id="ARBA00012438"/>
    </source>
</evidence>
<comment type="catalytic activity">
    <reaction evidence="1">
        <text>ATP + protein L-histidine = ADP + protein N-phospho-L-histidine.</text>
        <dbReference type="EC" id="2.7.13.3"/>
    </reaction>
</comment>
<keyword evidence="4" id="KW-0597">Phosphoprotein</keyword>
<evidence type="ECO:0000259" key="12">
    <source>
        <dbReference type="PROSITE" id="PS50109"/>
    </source>
</evidence>
<dbReference type="AlphaFoldDB" id="A0A1Y5U5I4"/>
<keyword evidence="10 11" id="KW-0472">Membrane</keyword>
<dbReference type="InterPro" id="IPR000700">
    <property type="entry name" value="PAS-assoc_C"/>
</dbReference>
<dbReference type="SUPFAM" id="SSF55785">
    <property type="entry name" value="PYP-like sensor domain (PAS domain)"/>
    <property type="match status" value="1"/>
</dbReference>
<feature type="transmembrane region" description="Helical" evidence="11">
    <location>
        <begin position="12"/>
        <end position="33"/>
    </location>
</feature>
<comment type="subcellular location">
    <subcellularLocation>
        <location evidence="2">Membrane</location>
    </subcellularLocation>
</comment>
<proteinExistence type="predicted"/>
<evidence type="ECO:0000256" key="8">
    <source>
        <dbReference type="ARBA" id="ARBA00022989"/>
    </source>
</evidence>